<feature type="compositionally biased region" description="Low complexity" evidence="2">
    <location>
        <begin position="71"/>
        <end position="86"/>
    </location>
</feature>
<dbReference type="PANTHER" id="PTHR33392:SF6">
    <property type="entry name" value="POLYISOPRENYL-TEICHOIC ACID--PEPTIDOGLYCAN TEICHOIC ACID TRANSFERASE TAGU"/>
    <property type="match status" value="1"/>
</dbReference>
<dbReference type="Pfam" id="PF03816">
    <property type="entry name" value="LytR_cpsA_psr"/>
    <property type="match status" value="1"/>
</dbReference>
<feature type="region of interest" description="Disordered" evidence="2">
    <location>
        <begin position="149"/>
        <end position="189"/>
    </location>
</feature>
<protein>
    <submittedName>
        <fullName evidence="4">LytR family transcriptional regulator</fullName>
    </submittedName>
</protein>
<proteinExistence type="inferred from homology"/>
<dbReference type="EMBL" id="CP025570">
    <property type="protein sequence ID" value="AZZ39016.1"/>
    <property type="molecule type" value="Genomic_DNA"/>
</dbReference>
<dbReference type="InterPro" id="IPR004474">
    <property type="entry name" value="LytR_CpsA_psr"/>
</dbReference>
<comment type="similarity">
    <text evidence="1">Belongs to the LytR/CpsA/Psr (LCP) family.</text>
</comment>
<feature type="compositionally biased region" description="Basic and acidic residues" evidence="2">
    <location>
        <begin position="53"/>
        <end position="62"/>
    </location>
</feature>
<keyword evidence="3" id="KW-0472">Membrane</keyword>
<gene>
    <name evidence="4" type="ORF">C0Z10_03770</name>
</gene>
<dbReference type="Proteomes" id="UP000285875">
    <property type="component" value="Chromosome"/>
</dbReference>
<reference evidence="5" key="1">
    <citation type="submission" date="2017-12" db="EMBL/GenBank/DDBJ databases">
        <title>Whole genome sequencing of Acidipropionibacterium jensenii strains JS279 and JS280.</title>
        <authorList>
            <person name="Deptula P."/>
            <person name="Laine P."/>
            <person name="Smolander O.-P."/>
            <person name="Paulin L."/>
            <person name="Auvinen P."/>
            <person name="Varmanen P."/>
        </authorList>
    </citation>
    <scope>NUCLEOTIDE SEQUENCE [LARGE SCALE GENOMIC DNA]</scope>
    <source>
        <strain evidence="5">JS280</strain>
    </source>
</reference>
<feature type="compositionally biased region" description="Basic and acidic residues" evidence="2">
    <location>
        <begin position="1"/>
        <end position="13"/>
    </location>
</feature>
<evidence type="ECO:0000256" key="2">
    <source>
        <dbReference type="SAM" id="MobiDB-lite"/>
    </source>
</evidence>
<accession>A0A3Q9UII2</accession>
<dbReference type="Gene3D" id="3.40.630.190">
    <property type="entry name" value="LCP protein"/>
    <property type="match status" value="1"/>
</dbReference>
<feature type="region of interest" description="Disordered" evidence="2">
    <location>
        <begin position="1"/>
        <end position="115"/>
    </location>
</feature>
<keyword evidence="3" id="KW-0812">Transmembrane</keyword>
<evidence type="ECO:0000256" key="3">
    <source>
        <dbReference type="SAM" id="Phobius"/>
    </source>
</evidence>
<evidence type="ECO:0000313" key="5">
    <source>
        <dbReference type="Proteomes" id="UP000285875"/>
    </source>
</evidence>
<name>A0A3Q9UII2_9ACTN</name>
<keyword evidence="3" id="KW-1133">Transmembrane helix</keyword>
<feature type="compositionally biased region" description="Basic residues" evidence="2">
    <location>
        <begin position="87"/>
        <end position="101"/>
    </location>
</feature>
<dbReference type="InterPro" id="IPR050922">
    <property type="entry name" value="LytR/CpsA/Psr_CW_biosynth"/>
</dbReference>
<dbReference type="NCBIfam" id="TIGR00350">
    <property type="entry name" value="lytR_cpsA_psr"/>
    <property type="match status" value="1"/>
</dbReference>
<evidence type="ECO:0000256" key="1">
    <source>
        <dbReference type="ARBA" id="ARBA00006068"/>
    </source>
</evidence>
<dbReference type="PANTHER" id="PTHR33392">
    <property type="entry name" value="POLYISOPRENYL-TEICHOIC ACID--PEPTIDOGLYCAN TEICHOIC ACID TRANSFERASE TAGU"/>
    <property type="match status" value="1"/>
</dbReference>
<feature type="transmembrane region" description="Helical" evidence="3">
    <location>
        <begin position="122"/>
        <end position="143"/>
    </location>
</feature>
<evidence type="ECO:0000313" key="4">
    <source>
        <dbReference type="EMBL" id="AZZ39016.1"/>
    </source>
</evidence>
<sequence length="430" mass="46478">MADRRDEQSRQDDVDWLYGNDSTSSARGGTPRGASPGERRDRGPGRSGPAGTHGEREDHVDPSGHPLHPFSYSYDSSSSRPSSSGRSRSRRGARTDSRRHRDPGGTRPRAAAGRRRHRPLRILRNLLVVWIIWLLVVPIIALVRSNTVDATPEGDRPDSQPGTATLLVGTDQRDNLSSSEQKKLGTGTEVGTRTDTMLILYTPPRGRSVLISLPRDSFVPIPGHGRNKLNAAYSIGGPKLLMATVEGATGLRMDGYMEIGFAGFVDMVDAVGGVRVCLQRPMVDKDSHTNLPAGCQTLHGIEALGYVRMRKADPLGDLGRVKRQQQITAAVAKKVISPWTAINPVRYWRVNMAVAESFRRSSDTSLWTTVRTATGLMGAAGSNGIKITVPVASTDATTAAGSSVLWDRPKALALFEALARGDTSVAEQYA</sequence>
<dbReference type="KEGG" id="aji:C0Z10_03770"/>
<dbReference type="OrthoDB" id="9782542at2"/>
<dbReference type="AlphaFoldDB" id="A0A3Q9UII2"/>
<organism evidence="4 5">
    <name type="scientific">Acidipropionibacterium jensenii</name>
    <dbReference type="NCBI Taxonomy" id="1749"/>
    <lineage>
        <taxon>Bacteria</taxon>
        <taxon>Bacillati</taxon>
        <taxon>Actinomycetota</taxon>
        <taxon>Actinomycetes</taxon>
        <taxon>Propionibacteriales</taxon>
        <taxon>Propionibacteriaceae</taxon>
        <taxon>Acidipropionibacterium</taxon>
    </lineage>
</organism>